<keyword evidence="6" id="KW-1185">Reference proteome</keyword>
<keyword evidence="1" id="KW-0489">Methyltransferase</keyword>
<reference evidence="7" key="1">
    <citation type="submission" date="2025-08" db="UniProtKB">
        <authorList>
            <consortium name="RefSeq"/>
        </authorList>
    </citation>
    <scope>IDENTIFICATION</scope>
</reference>
<dbReference type="PANTHER" id="PTHR43648:SF1">
    <property type="entry name" value="ELECTRON TRANSFER FLAVOPROTEIN BETA SUBUNIT LYSINE METHYLTRANSFERASE"/>
    <property type="match status" value="1"/>
</dbReference>
<dbReference type="Pfam" id="PF10294">
    <property type="entry name" value="Methyltransf_16"/>
    <property type="match status" value="1"/>
</dbReference>
<dbReference type="GO" id="GO:0005759">
    <property type="term" value="C:mitochondrial matrix"/>
    <property type="evidence" value="ECO:0007669"/>
    <property type="project" value="TreeGrafter"/>
</dbReference>
<dbReference type="OrthoDB" id="194386at2759"/>
<evidence type="ECO:0000256" key="2">
    <source>
        <dbReference type="ARBA" id="ARBA00022679"/>
    </source>
</evidence>
<name>A0A9W2YK32_BIOGL</name>
<protein>
    <recommendedName>
        <fullName evidence="5">ETFB lysine methyltransferase</fullName>
    </recommendedName>
    <alternativeName>
        <fullName evidence="4">Protein N-lysine methyltransferase METTL20</fullName>
    </alternativeName>
</protein>
<evidence type="ECO:0000256" key="4">
    <source>
        <dbReference type="ARBA" id="ARBA00041867"/>
    </source>
</evidence>
<evidence type="ECO:0000313" key="6">
    <source>
        <dbReference type="Proteomes" id="UP001165740"/>
    </source>
</evidence>
<evidence type="ECO:0000313" key="7">
    <source>
        <dbReference type="RefSeq" id="XP_055863029.1"/>
    </source>
</evidence>
<dbReference type="AlphaFoldDB" id="A0A9W2YK32"/>
<dbReference type="GeneID" id="106065430"/>
<gene>
    <name evidence="7" type="primary">LOC106065430</name>
</gene>
<proteinExistence type="inferred from homology"/>
<dbReference type="GO" id="GO:0032259">
    <property type="term" value="P:methylation"/>
    <property type="evidence" value="ECO:0007669"/>
    <property type="project" value="UniProtKB-KW"/>
</dbReference>
<keyword evidence="2" id="KW-0808">Transferase</keyword>
<dbReference type="Proteomes" id="UP001165740">
    <property type="component" value="Chromosome 12"/>
</dbReference>
<dbReference type="OMA" id="RQENYGL"/>
<accession>A0A9W2YK32</accession>
<evidence type="ECO:0000256" key="3">
    <source>
        <dbReference type="ARBA" id="ARBA00037932"/>
    </source>
</evidence>
<dbReference type="PANTHER" id="PTHR43648">
    <property type="entry name" value="ELECTRON TRANSFER FLAVOPROTEIN BETA SUBUNIT LYSINE METHYLTRANSFERASE"/>
    <property type="match status" value="1"/>
</dbReference>
<evidence type="ECO:0000256" key="5">
    <source>
        <dbReference type="ARBA" id="ARBA00042266"/>
    </source>
</evidence>
<dbReference type="Gene3D" id="3.40.50.150">
    <property type="entry name" value="Vaccinia Virus protein VP39"/>
    <property type="match status" value="1"/>
</dbReference>
<dbReference type="GO" id="GO:0016279">
    <property type="term" value="F:protein-lysine N-methyltransferase activity"/>
    <property type="evidence" value="ECO:0007669"/>
    <property type="project" value="TreeGrafter"/>
</dbReference>
<sequence>MRALALNRTFVRQLIWSHTKLTTTDLVPEVSLRLITPECPLWKATPEQCPFNDPYWAFFWPGGQVLSRYILDNPHLFYKKSVLDVGSGCGGSSLACKLAGASYVVANDIDQVAEVALEINMEANSLHINTDISNRLSSHLKEPFDFVLLGDMFYDPEFTETVIYWIQQQTNHSSVLIGDPGRHALLNHPIKTKLHQVAEYALPKTCQLENNGLSLGKVWLLDRINMT</sequence>
<dbReference type="InterPro" id="IPR050078">
    <property type="entry name" value="Ribosomal_L11_MeTrfase_PrmA"/>
</dbReference>
<comment type="similarity">
    <text evidence="3">Belongs to the methyltransferase superfamily. ETFBKMT family.</text>
</comment>
<dbReference type="SUPFAM" id="SSF53335">
    <property type="entry name" value="S-adenosyl-L-methionine-dependent methyltransferases"/>
    <property type="match status" value="1"/>
</dbReference>
<dbReference type="InterPro" id="IPR019410">
    <property type="entry name" value="Methyltransf_16"/>
</dbReference>
<evidence type="ECO:0000256" key="1">
    <source>
        <dbReference type="ARBA" id="ARBA00022603"/>
    </source>
</evidence>
<dbReference type="RefSeq" id="XP_055863029.1">
    <property type="nucleotide sequence ID" value="XM_056007054.1"/>
</dbReference>
<dbReference type="InterPro" id="IPR029063">
    <property type="entry name" value="SAM-dependent_MTases_sf"/>
</dbReference>
<organism evidence="6 7">
    <name type="scientific">Biomphalaria glabrata</name>
    <name type="common">Bloodfluke planorb</name>
    <name type="synonym">Freshwater snail</name>
    <dbReference type="NCBI Taxonomy" id="6526"/>
    <lineage>
        <taxon>Eukaryota</taxon>
        <taxon>Metazoa</taxon>
        <taxon>Spiralia</taxon>
        <taxon>Lophotrochozoa</taxon>
        <taxon>Mollusca</taxon>
        <taxon>Gastropoda</taxon>
        <taxon>Heterobranchia</taxon>
        <taxon>Euthyneura</taxon>
        <taxon>Panpulmonata</taxon>
        <taxon>Hygrophila</taxon>
        <taxon>Lymnaeoidea</taxon>
        <taxon>Planorbidae</taxon>
        <taxon>Biomphalaria</taxon>
    </lineage>
</organism>